<proteinExistence type="predicted"/>
<keyword evidence="2" id="KW-1185">Reference proteome</keyword>
<evidence type="ECO:0000313" key="1">
    <source>
        <dbReference type="EMBL" id="KAG2324354.1"/>
    </source>
</evidence>
<dbReference type="Proteomes" id="UP000886595">
    <property type="component" value="Unassembled WGS sequence"/>
</dbReference>
<dbReference type="AlphaFoldDB" id="A0A8X8B530"/>
<evidence type="ECO:0000313" key="2">
    <source>
        <dbReference type="Proteomes" id="UP000886595"/>
    </source>
</evidence>
<reference evidence="1 2" key="1">
    <citation type="submission" date="2020-02" db="EMBL/GenBank/DDBJ databases">
        <authorList>
            <person name="Ma Q."/>
            <person name="Huang Y."/>
            <person name="Song X."/>
            <person name="Pei D."/>
        </authorList>
    </citation>
    <scope>NUCLEOTIDE SEQUENCE [LARGE SCALE GENOMIC DNA]</scope>
    <source>
        <strain evidence="1">Sxm20200214</strain>
        <tissue evidence="1">Leaf</tissue>
    </source>
</reference>
<name>A0A8X8B530_BRACI</name>
<gene>
    <name evidence="1" type="ORF">Bca52824_007082</name>
</gene>
<organism evidence="1 2">
    <name type="scientific">Brassica carinata</name>
    <name type="common">Ethiopian mustard</name>
    <name type="synonym">Abyssinian cabbage</name>
    <dbReference type="NCBI Taxonomy" id="52824"/>
    <lineage>
        <taxon>Eukaryota</taxon>
        <taxon>Viridiplantae</taxon>
        <taxon>Streptophyta</taxon>
        <taxon>Embryophyta</taxon>
        <taxon>Tracheophyta</taxon>
        <taxon>Spermatophyta</taxon>
        <taxon>Magnoliopsida</taxon>
        <taxon>eudicotyledons</taxon>
        <taxon>Gunneridae</taxon>
        <taxon>Pentapetalae</taxon>
        <taxon>rosids</taxon>
        <taxon>malvids</taxon>
        <taxon>Brassicales</taxon>
        <taxon>Brassicaceae</taxon>
        <taxon>Brassiceae</taxon>
        <taxon>Brassica</taxon>
    </lineage>
</organism>
<accession>A0A8X8B530</accession>
<dbReference type="EMBL" id="JAAMPC010000002">
    <property type="protein sequence ID" value="KAG2324354.1"/>
    <property type="molecule type" value="Genomic_DNA"/>
</dbReference>
<comment type="caution">
    <text evidence="1">The sequence shown here is derived from an EMBL/GenBank/DDBJ whole genome shotgun (WGS) entry which is preliminary data.</text>
</comment>
<protein>
    <submittedName>
        <fullName evidence="1">Uncharacterized protein</fullName>
    </submittedName>
</protein>
<sequence>MKRTTFTCKDKKKYFAKLEGAGTRFGPSWAKDKNGNFVAAVKKGTEDVTPVNTRINPDKPFTEANCEVVLVATFSGEFNQNIPTK</sequence>